<keyword evidence="15" id="KW-1185">Reference proteome</keyword>
<dbReference type="PANTHER" id="PTHR43410:SF1">
    <property type="entry name" value="NITRIC OXIDE SYNTHASE"/>
    <property type="match status" value="1"/>
</dbReference>
<evidence type="ECO:0000256" key="7">
    <source>
        <dbReference type="ARBA" id="ARBA00022723"/>
    </source>
</evidence>
<evidence type="ECO:0000256" key="9">
    <source>
        <dbReference type="ARBA" id="ARBA00023004"/>
    </source>
</evidence>
<dbReference type="GO" id="GO:0004517">
    <property type="term" value="F:nitric-oxide synthase activity"/>
    <property type="evidence" value="ECO:0007669"/>
    <property type="project" value="InterPro"/>
</dbReference>
<dbReference type="GO" id="GO:0006809">
    <property type="term" value="P:nitric oxide biosynthetic process"/>
    <property type="evidence" value="ECO:0007669"/>
    <property type="project" value="InterPro"/>
</dbReference>
<dbReference type="InterPro" id="IPR036119">
    <property type="entry name" value="NOS_N_sf"/>
</dbReference>
<dbReference type="InterPro" id="IPR044943">
    <property type="entry name" value="NOS_dom_1"/>
</dbReference>
<keyword evidence="6 11" id="KW-0349">Heme</keyword>
<organism evidence="14 15">
    <name type="scientific">Halalkalibacter oceani</name>
    <dbReference type="NCBI Taxonomy" id="1653776"/>
    <lineage>
        <taxon>Bacteria</taxon>
        <taxon>Bacillati</taxon>
        <taxon>Bacillota</taxon>
        <taxon>Bacilli</taxon>
        <taxon>Bacillales</taxon>
        <taxon>Bacillaceae</taxon>
        <taxon>Halalkalibacter</taxon>
    </lineage>
</organism>
<feature type="binding site" description="axial binding residue" evidence="12">
    <location>
        <position position="66"/>
    </location>
    <ligand>
        <name>heme</name>
        <dbReference type="ChEBI" id="CHEBI:30413"/>
    </ligand>
    <ligandPart>
        <name>Fe</name>
        <dbReference type="ChEBI" id="CHEBI:18248"/>
    </ligandPart>
</feature>
<dbReference type="GO" id="GO:0020037">
    <property type="term" value="F:heme binding"/>
    <property type="evidence" value="ECO:0007669"/>
    <property type="project" value="InterPro"/>
</dbReference>
<dbReference type="CDD" id="cd00575">
    <property type="entry name" value="NOS_oxygenase"/>
    <property type="match status" value="1"/>
</dbReference>
<evidence type="ECO:0000256" key="4">
    <source>
        <dbReference type="ARBA" id="ARBA00012735"/>
    </source>
</evidence>
<feature type="domain" description="Nitric oxide synthase (NOS)" evidence="13">
    <location>
        <begin position="3"/>
        <end position="359"/>
    </location>
</feature>
<comment type="caution">
    <text evidence="14">The sequence shown here is derived from an EMBL/GenBank/DDBJ whole genome shotgun (WGS) entry which is preliminary data.</text>
</comment>
<evidence type="ECO:0000313" key="15">
    <source>
        <dbReference type="Proteomes" id="UP001139179"/>
    </source>
</evidence>
<dbReference type="InterPro" id="IPR004030">
    <property type="entry name" value="NOS_N"/>
</dbReference>
<accession>A0A9X2IR80</accession>
<keyword evidence="7 11" id="KW-0479">Metal-binding</keyword>
<dbReference type="PANTHER" id="PTHR43410">
    <property type="entry name" value="NITRIC OXIDE SYNTHASE OXYGENASE"/>
    <property type="match status" value="1"/>
</dbReference>
<dbReference type="InterPro" id="IPR017142">
    <property type="entry name" value="Nitric_oxide_synthase_Oase-su"/>
</dbReference>
<dbReference type="EMBL" id="JAMBOL010000031">
    <property type="protein sequence ID" value="MCM3716197.1"/>
    <property type="molecule type" value="Genomic_DNA"/>
</dbReference>
<proteinExistence type="inferred from homology"/>
<comment type="similarity">
    <text evidence="3 11">Belongs to the NOS family. Bacterial NOS oxygenase subfamily.</text>
</comment>
<dbReference type="EC" id="1.14.14.47" evidence="4 11"/>
<dbReference type="Gene3D" id="3.90.1230.10">
    <property type="entry name" value="Nitric Oxide Synthase, Chain A, domain 3"/>
    <property type="match status" value="1"/>
</dbReference>
<dbReference type="GO" id="GO:0046872">
    <property type="term" value="F:metal ion binding"/>
    <property type="evidence" value="ECO:0007669"/>
    <property type="project" value="UniProtKB-KW"/>
</dbReference>
<keyword evidence="9 11" id="KW-0408">Iron</keyword>
<sequence length="368" mass="42048">MSADQMVTEAREFIQACYAELGKPESEAEARIKMIEEQIKETGSYEHTEEELKHGARMAWRNSNRCIGRFFWDTLHVFDARGLKTEAEIAEALFRHLTYATNGGKVIPVITVFDPAKHGQRQVRIWNHQLIRYAGYETPDGIIGDPASVALTSYCQSLGWEGEKTPFDVLPLVIQVENRKPQWFAIPDHCLVEVDIEHPEIESFRQLQLKWYAVPFIADMKLDLGGLSYTAAPFNGWYMGTEIGARNFADEFRYNMLPKVAACLGLDTAKDSTLWKDRALTELNIAVLHSYKAAGVSIVDHHTAAKQFKHFTEKEQESGREVTGKWSWLIPPLSPAATHIFHTEYDDTVKKPNYFYQEPFLPTSFKVR</sequence>
<comment type="miscellaneous">
    <text evidence="11">This protein is similar to the oxygenase domain of eukaryotic nitric oxide synthases but lacks the reductase domain which, in eukaryotes, is responsible for transfer of electrons to the ferric heme during nitric oxide synthesis.</text>
</comment>
<evidence type="ECO:0000259" key="13">
    <source>
        <dbReference type="Pfam" id="PF02898"/>
    </source>
</evidence>
<evidence type="ECO:0000256" key="10">
    <source>
        <dbReference type="ARBA" id="ARBA00048713"/>
    </source>
</evidence>
<dbReference type="PIRSF" id="PIRSF037219">
    <property type="entry name" value="NOS_oxygenase"/>
    <property type="match status" value="1"/>
</dbReference>
<evidence type="ECO:0000256" key="12">
    <source>
        <dbReference type="PIRSR" id="PIRSR037219-1"/>
    </source>
</evidence>
<dbReference type="InterPro" id="IPR044944">
    <property type="entry name" value="NOS_dom_3"/>
</dbReference>
<comment type="catalytic activity">
    <reaction evidence="10">
        <text>3 reduced [flavodoxin] + 2 L-arginine + 4 O2 = 3 oxidized [flavodoxin] + 2 L-citrulline + 2 nitric oxide + 4 H2O + 5 H(+)</text>
        <dbReference type="Rhea" id="RHEA:52324"/>
        <dbReference type="Rhea" id="RHEA-COMP:10622"/>
        <dbReference type="Rhea" id="RHEA-COMP:10623"/>
        <dbReference type="ChEBI" id="CHEBI:15377"/>
        <dbReference type="ChEBI" id="CHEBI:15378"/>
        <dbReference type="ChEBI" id="CHEBI:15379"/>
        <dbReference type="ChEBI" id="CHEBI:16480"/>
        <dbReference type="ChEBI" id="CHEBI:32682"/>
        <dbReference type="ChEBI" id="CHEBI:57618"/>
        <dbReference type="ChEBI" id="CHEBI:57743"/>
        <dbReference type="ChEBI" id="CHEBI:58210"/>
        <dbReference type="EC" id="1.14.14.47"/>
    </reaction>
</comment>
<comment type="cofactor">
    <cofactor evidence="1 11 12">
        <name>heme</name>
        <dbReference type="ChEBI" id="CHEBI:30413"/>
    </cofactor>
</comment>
<evidence type="ECO:0000256" key="2">
    <source>
        <dbReference type="ARBA" id="ARBA00002642"/>
    </source>
</evidence>
<keyword evidence="8 11" id="KW-0560">Oxidoreductase</keyword>
<comment type="subunit">
    <text evidence="11">Homodimer.</text>
</comment>
<evidence type="ECO:0000256" key="6">
    <source>
        <dbReference type="ARBA" id="ARBA00022617"/>
    </source>
</evidence>
<evidence type="ECO:0000256" key="3">
    <source>
        <dbReference type="ARBA" id="ARBA00005411"/>
    </source>
</evidence>
<evidence type="ECO:0000256" key="11">
    <source>
        <dbReference type="PIRNR" id="PIRNR037219"/>
    </source>
</evidence>
<comment type="function">
    <text evidence="2 11">Catalyzes the production of nitric oxide.</text>
</comment>
<gene>
    <name evidence="14" type="ORF">M3202_19315</name>
</gene>
<evidence type="ECO:0000256" key="1">
    <source>
        <dbReference type="ARBA" id="ARBA00001971"/>
    </source>
</evidence>
<dbReference type="SUPFAM" id="SSF56512">
    <property type="entry name" value="Nitric oxide (NO) synthase oxygenase domain"/>
    <property type="match status" value="1"/>
</dbReference>
<dbReference type="Gene3D" id="3.90.440.10">
    <property type="entry name" value="Nitric Oxide Synthase,Heme Domain,Chain A domain 2"/>
    <property type="match status" value="1"/>
</dbReference>
<dbReference type="RefSeq" id="WP_251224868.1">
    <property type="nucleotide sequence ID" value="NZ_JAMBOL010000031.1"/>
</dbReference>
<evidence type="ECO:0000256" key="8">
    <source>
        <dbReference type="ARBA" id="ARBA00023002"/>
    </source>
</evidence>
<dbReference type="Proteomes" id="UP001139179">
    <property type="component" value="Unassembled WGS sequence"/>
</dbReference>
<dbReference type="AlphaFoldDB" id="A0A9X2IR80"/>
<evidence type="ECO:0000256" key="5">
    <source>
        <dbReference type="ARBA" id="ARBA00018859"/>
    </source>
</evidence>
<evidence type="ECO:0000313" key="14">
    <source>
        <dbReference type="EMBL" id="MCM3716197.1"/>
    </source>
</evidence>
<dbReference type="Pfam" id="PF02898">
    <property type="entry name" value="NO_synthase"/>
    <property type="match status" value="1"/>
</dbReference>
<protein>
    <recommendedName>
        <fullName evidence="5 11">Nitric oxide synthase oxygenase</fullName>
        <ecNumber evidence="4 11">1.14.14.47</ecNumber>
    </recommendedName>
</protein>
<name>A0A9X2IR80_9BACI</name>
<dbReference type="InterPro" id="IPR044940">
    <property type="entry name" value="NOS_dom_2"/>
</dbReference>
<dbReference type="Gene3D" id="3.90.340.10">
    <property type="entry name" value="Nitric Oxide Synthase, Chain A, domain 1"/>
    <property type="match status" value="1"/>
</dbReference>
<reference evidence="14" key="1">
    <citation type="submission" date="2022-05" db="EMBL/GenBank/DDBJ databases">
        <title>Comparative Genomics of Spacecraft Associated Microbes.</title>
        <authorList>
            <person name="Tran M.T."/>
            <person name="Wright A."/>
            <person name="Seuylemezian A."/>
            <person name="Eisen J."/>
            <person name="Coil D."/>
        </authorList>
    </citation>
    <scope>NUCLEOTIDE SEQUENCE</scope>
    <source>
        <strain evidence="14">214.1.1</strain>
    </source>
</reference>
<dbReference type="InterPro" id="IPR050607">
    <property type="entry name" value="NOS"/>
</dbReference>